<name>A0ABS5F0Y0_9PROT</name>
<evidence type="ECO:0000256" key="1">
    <source>
        <dbReference type="ARBA" id="ARBA00006484"/>
    </source>
</evidence>
<comment type="similarity">
    <text evidence="1">Belongs to the short-chain dehydrogenases/reductases (SDR) family.</text>
</comment>
<dbReference type="NCBIfam" id="NF009466">
    <property type="entry name" value="PRK12826.1-2"/>
    <property type="match status" value="1"/>
</dbReference>
<dbReference type="Pfam" id="PF13561">
    <property type="entry name" value="adh_short_C2"/>
    <property type="match status" value="1"/>
</dbReference>
<reference evidence="4" key="1">
    <citation type="journal article" date="2021" name="Syst. Appl. Microbiol.">
        <title>Roseomonas hellenica sp. nov., isolated from roots of wild-growing Alkanna tinctoria.</title>
        <authorList>
            <person name="Rat A."/>
            <person name="Naranjo H.D."/>
            <person name="Lebbe L."/>
            <person name="Cnockaert M."/>
            <person name="Krigas N."/>
            <person name="Grigoriadou K."/>
            <person name="Maloupa E."/>
            <person name="Willems A."/>
        </authorList>
    </citation>
    <scope>NUCLEOTIDE SEQUENCE [LARGE SCALE GENOMIC DNA]</scope>
    <source>
        <strain evidence="4">LMG 31523</strain>
    </source>
</reference>
<dbReference type="PANTHER" id="PTHR42760">
    <property type="entry name" value="SHORT-CHAIN DEHYDROGENASES/REDUCTASES FAMILY MEMBER"/>
    <property type="match status" value="1"/>
</dbReference>
<dbReference type="InterPro" id="IPR020904">
    <property type="entry name" value="Sc_DH/Rdtase_CS"/>
</dbReference>
<gene>
    <name evidence="3" type="ORF">GXW71_17415</name>
</gene>
<keyword evidence="2" id="KW-0560">Oxidoreductase</keyword>
<proteinExistence type="inferred from homology"/>
<comment type="caution">
    <text evidence="3">The sequence shown here is derived from an EMBL/GenBank/DDBJ whole genome shotgun (WGS) entry which is preliminary data.</text>
</comment>
<dbReference type="Gene3D" id="3.40.50.720">
    <property type="entry name" value="NAD(P)-binding Rossmann-like Domain"/>
    <property type="match status" value="1"/>
</dbReference>
<dbReference type="Proteomes" id="UP001196870">
    <property type="component" value="Unassembled WGS sequence"/>
</dbReference>
<keyword evidence="4" id="KW-1185">Reference proteome</keyword>
<dbReference type="NCBIfam" id="NF005559">
    <property type="entry name" value="PRK07231.1"/>
    <property type="match status" value="1"/>
</dbReference>
<dbReference type="EMBL" id="JAAGBB010000020">
    <property type="protein sequence ID" value="MBR0666143.1"/>
    <property type="molecule type" value="Genomic_DNA"/>
</dbReference>
<dbReference type="SUPFAM" id="SSF51735">
    <property type="entry name" value="NAD(P)-binding Rossmann-fold domains"/>
    <property type="match status" value="1"/>
</dbReference>
<dbReference type="InterPro" id="IPR002347">
    <property type="entry name" value="SDR_fam"/>
</dbReference>
<sequence>MDVAMSEPQTHAGRVAIVTGAGRGIGAAIAGTLAARGAWVAVLDVDRDLAKRTAKAFGGFPLECDVANRDQVAAACEAAEKELGPADILVNNAGISPKTNGRALGVHEMPFEEWDQVVAVNLTGAFAMIRALAPGMIARKAGRIVNQASVAGKTYTPIVACHYTATKAALIGLTKHLAGELGPHGITVNALCPGRIATDLAKTVDPRLNEQVLTVTPMGRFGTAEDVARTACYLTGPDAEFVTGQAVDVAGGWMMT</sequence>
<dbReference type="PROSITE" id="PS00061">
    <property type="entry name" value="ADH_SHORT"/>
    <property type="match status" value="1"/>
</dbReference>
<dbReference type="PRINTS" id="PR00080">
    <property type="entry name" value="SDRFAMILY"/>
</dbReference>
<accession>A0ABS5F0Y0</accession>
<evidence type="ECO:0000313" key="4">
    <source>
        <dbReference type="Proteomes" id="UP001196870"/>
    </source>
</evidence>
<dbReference type="InterPro" id="IPR036291">
    <property type="entry name" value="NAD(P)-bd_dom_sf"/>
</dbReference>
<organism evidence="3 4">
    <name type="scientific">Plastoroseomonas hellenica</name>
    <dbReference type="NCBI Taxonomy" id="2687306"/>
    <lineage>
        <taxon>Bacteria</taxon>
        <taxon>Pseudomonadati</taxon>
        <taxon>Pseudomonadota</taxon>
        <taxon>Alphaproteobacteria</taxon>
        <taxon>Acetobacterales</taxon>
        <taxon>Acetobacteraceae</taxon>
        <taxon>Plastoroseomonas</taxon>
    </lineage>
</organism>
<dbReference type="PRINTS" id="PR00081">
    <property type="entry name" value="GDHRDH"/>
</dbReference>
<evidence type="ECO:0000313" key="3">
    <source>
        <dbReference type="EMBL" id="MBR0666143.1"/>
    </source>
</evidence>
<protein>
    <submittedName>
        <fullName evidence="3">SDR family oxidoreductase</fullName>
    </submittedName>
</protein>
<dbReference type="PANTHER" id="PTHR42760:SF133">
    <property type="entry name" value="3-OXOACYL-[ACYL-CARRIER-PROTEIN] REDUCTASE"/>
    <property type="match status" value="1"/>
</dbReference>
<evidence type="ECO:0000256" key="2">
    <source>
        <dbReference type="ARBA" id="ARBA00023002"/>
    </source>
</evidence>